<comment type="subcellular location">
    <subcellularLocation>
        <location evidence="1">Cell membrane</location>
    </subcellularLocation>
</comment>
<dbReference type="PANTHER" id="PTHR32089">
    <property type="entry name" value="METHYL-ACCEPTING CHEMOTAXIS PROTEIN MCPB"/>
    <property type="match status" value="1"/>
</dbReference>
<dbReference type="Gene3D" id="1.10.287.950">
    <property type="entry name" value="Methyl-accepting chemotaxis protein"/>
    <property type="match status" value="1"/>
</dbReference>
<dbReference type="PROSITE" id="PS50111">
    <property type="entry name" value="CHEMOTAXIS_TRANSDUC_2"/>
    <property type="match status" value="1"/>
</dbReference>
<accession>A0A1Q5P0I8</accession>
<reference evidence="10 11" key="1">
    <citation type="submission" date="2016-12" db="EMBL/GenBank/DDBJ databases">
        <title>Domibacillus sp. SAOS 44 whole genome sequencing.</title>
        <authorList>
            <person name="Verma A."/>
            <person name="Krishnamurthi S."/>
        </authorList>
    </citation>
    <scope>NUCLEOTIDE SEQUENCE [LARGE SCALE GENOMIC DNA]</scope>
    <source>
        <strain evidence="10 11">SAOS 44</strain>
    </source>
</reference>
<dbReference type="EMBL" id="MRWQ01000014">
    <property type="protein sequence ID" value="OKL35688.1"/>
    <property type="molecule type" value="Genomic_DNA"/>
</dbReference>
<dbReference type="Gene3D" id="6.10.340.10">
    <property type="match status" value="1"/>
</dbReference>
<name>A0A1Q5P0I8_9BACI</name>
<evidence type="ECO:0000256" key="3">
    <source>
        <dbReference type="ARBA" id="ARBA00023136"/>
    </source>
</evidence>
<organism evidence="10 11">
    <name type="scientific">Domibacillus mangrovi</name>
    <dbReference type="NCBI Taxonomy" id="1714354"/>
    <lineage>
        <taxon>Bacteria</taxon>
        <taxon>Bacillati</taxon>
        <taxon>Bacillota</taxon>
        <taxon>Bacilli</taxon>
        <taxon>Bacillales</taxon>
        <taxon>Bacillaceae</taxon>
        <taxon>Domibacillus</taxon>
    </lineage>
</organism>
<dbReference type="RefSeq" id="WP_073712488.1">
    <property type="nucleotide sequence ID" value="NZ_MRWQ01000014.1"/>
</dbReference>
<keyword evidence="11" id="KW-1185">Reference proteome</keyword>
<keyword evidence="3 7" id="KW-0472">Membrane</keyword>
<keyword evidence="7" id="KW-0812">Transmembrane</keyword>
<gene>
    <name evidence="10" type="ORF">BLL40_13990</name>
</gene>
<dbReference type="OrthoDB" id="2168386at2"/>
<dbReference type="SMART" id="SM00304">
    <property type="entry name" value="HAMP"/>
    <property type="match status" value="1"/>
</dbReference>
<protein>
    <recommendedName>
        <fullName evidence="12">Methyl-accepting chemotaxis protein</fullName>
    </recommendedName>
</protein>
<keyword evidence="7" id="KW-1133">Transmembrane helix</keyword>
<dbReference type="AlphaFoldDB" id="A0A1Q5P0I8"/>
<feature type="transmembrane region" description="Helical" evidence="7">
    <location>
        <begin position="184"/>
        <end position="208"/>
    </location>
</feature>
<proteinExistence type="inferred from homology"/>
<dbReference type="InterPro" id="IPR004089">
    <property type="entry name" value="MCPsignal_dom"/>
</dbReference>
<feature type="transmembrane region" description="Helical" evidence="7">
    <location>
        <begin position="7"/>
        <end position="27"/>
    </location>
</feature>
<keyword evidence="2" id="KW-1003">Cell membrane</keyword>
<feature type="domain" description="Methyl-accepting transducer" evidence="8">
    <location>
        <begin position="276"/>
        <end position="526"/>
    </location>
</feature>
<evidence type="ECO:0000259" key="9">
    <source>
        <dbReference type="PROSITE" id="PS50885"/>
    </source>
</evidence>
<evidence type="ECO:0000256" key="4">
    <source>
        <dbReference type="ARBA" id="ARBA00023224"/>
    </source>
</evidence>
<feature type="domain" description="HAMP" evidence="9">
    <location>
        <begin position="205"/>
        <end position="257"/>
    </location>
</feature>
<evidence type="ECO:0000256" key="2">
    <source>
        <dbReference type="ARBA" id="ARBA00022475"/>
    </source>
</evidence>
<keyword evidence="4 6" id="KW-0807">Transducer</keyword>
<dbReference type="InterPro" id="IPR003660">
    <property type="entry name" value="HAMP_dom"/>
</dbReference>
<evidence type="ECO:0008006" key="12">
    <source>
        <dbReference type="Google" id="ProtNLM"/>
    </source>
</evidence>
<evidence type="ECO:0000256" key="5">
    <source>
        <dbReference type="ARBA" id="ARBA00029447"/>
    </source>
</evidence>
<dbReference type="Pfam" id="PF00672">
    <property type="entry name" value="HAMP"/>
    <property type="match status" value="1"/>
</dbReference>
<comment type="similarity">
    <text evidence="5">Belongs to the methyl-accepting chemotaxis (MCP) protein family.</text>
</comment>
<evidence type="ECO:0000313" key="11">
    <source>
        <dbReference type="Proteomes" id="UP000186524"/>
    </source>
</evidence>
<dbReference type="SMART" id="SM00283">
    <property type="entry name" value="MA"/>
    <property type="match status" value="1"/>
</dbReference>
<dbReference type="SUPFAM" id="SSF58104">
    <property type="entry name" value="Methyl-accepting chemotaxis protein (MCP) signaling domain"/>
    <property type="match status" value="1"/>
</dbReference>
<dbReference type="Proteomes" id="UP000186524">
    <property type="component" value="Unassembled WGS sequence"/>
</dbReference>
<evidence type="ECO:0000256" key="6">
    <source>
        <dbReference type="PROSITE-ProRule" id="PRU00284"/>
    </source>
</evidence>
<dbReference type="STRING" id="1714354.BLL40_13990"/>
<evidence type="ECO:0000313" key="10">
    <source>
        <dbReference type="EMBL" id="OKL35688.1"/>
    </source>
</evidence>
<comment type="caution">
    <text evidence="10">The sequence shown here is derived from an EMBL/GenBank/DDBJ whole genome shotgun (WGS) entry which is preliminary data.</text>
</comment>
<dbReference type="CDD" id="cd06225">
    <property type="entry name" value="HAMP"/>
    <property type="match status" value="1"/>
</dbReference>
<sequence>MTIKRRLFLSFLFIFIVLAGIQVYLIVEMNHYSNTMENIKDESIEKVLKAERLKLDVVQVQQWLTDVSATRGAEGFDDGFNVADTYAIDFNKTLSELKELESKTGNQDLDHFKPLFDEYYRVGTEMAKAYVAYGPKQGNVLMDKFDVYSEDINKEVDVYLNQTTEKLNQDINEMYEGTKANIKYTLIIMLTGLIITILISYFLTKVIVRSLRDIKMSAEFITGGDLTIPITSMPKDEIGDLANSFEVMRAQLNSLVMSISKHSNEITVNSGNLNNRAKRTEDTAHQINSAMNEIASGIKQQAVQSNQILEAVTDTADGVRDGNIFVDNTLQAATNSTVMATEGKDNIEKSIVALQQTVLGVEEATKNVQALGKHSEQIGGIIKLIQDISEQTNLLALNAAIEAARAGEHGRGFGIVAEEVRKLAEETKQATTRVSNIIEETQKDTETSITLMGNNLEQFEQQVIVIQTSSLTLQHIVDQVKETEDNVQQLKDVFGNINLNTLNVQKMIKNISAIIEETSASSEGVSISTGELTSIIEEIALTISNLEKIAVALNTEVELFKVK</sequence>
<dbReference type="PROSITE" id="PS50885">
    <property type="entry name" value="HAMP"/>
    <property type="match status" value="1"/>
</dbReference>
<evidence type="ECO:0000256" key="7">
    <source>
        <dbReference type="SAM" id="Phobius"/>
    </source>
</evidence>
<evidence type="ECO:0000256" key="1">
    <source>
        <dbReference type="ARBA" id="ARBA00004236"/>
    </source>
</evidence>
<dbReference type="GO" id="GO:0005886">
    <property type="term" value="C:plasma membrane"/>
    <property type="evidence" value="ECO:0007669"/>
    <property type="project" value="UniProtKB-SubCell"/>
</dbReference>
<evidence type="ECO:0000259" key="8">
    <source>
        <dbReference type="PROSITE" id="PS50111"/>
    </source>
</evidence>
<dbReference type="PANTHER" id="PTHR32089:SF112">
    <property type="entry name" value="LYSOZYME-LIKE PROTEIN-RELATED"/>
    <property type="match status" value="1"/>
</dbReference>
<dbReference type="GO" id="GO:0007165">
    <property type="term" value="P:signal transduction"/>
    <property type="evidence" value="ECO:0007669"/>
    <property type="project" value="UniProtKB-KW"/>
</dbReference>
<dbReference type="Pfam" id="PF00015">
    <property type="entry name" value="MCPsignal"/>
    <property type="match status" value="1"/>
</dbReference>